<dbReference type="InterPro" id="IPR001680">
    <property type="entry name" value="WD40_rpt"/>
</dbReference>
<dbReference type="PROSITE" id="PS50082">
    <property type="entry name" value="WD_REPEATS_2"/>
    <property type="match status" value="1"/>
</dbReference>
<dbReference type="GeneID" id="28833473"/>
<sequence>MASVLKRKRGSAQGVETLKRAKASTDVLEDAPASVISGGGWDAAFAPINQNNELATVNGSAAHDDKLDSSDAEDFEQYAQKEDENEKKARKASKSKTSKLKDSDWKVSAPIGGRMIDVDPLFTDGEKFLIVAHRQSIHVYSTVTSLLHRSIDLSVNGSRPANVRIVAYALSETDPSMIWVACSDGAVYHINWVSGSGTDQFWTTSSMGMTHMTASSMTSAGRTRDIVFTTEERRDGGWRVTAHELTPPGSDIPTVARTIYTSTQPIHILKVVKNGSLIVAASESRVLVANLRTTDFDSVDKIRYEFRVFESTDYISSIDVRVTSANKGQKSKSKESKSKAETFGVVDVVVGDVKGSIFVHNDLLRKMIQSQNAVASGKPAVDMLPRKLHWHRKAVQSVKWSLDGNYLISGGSETVLVLWQLDTGKKQFLPHLSAAIQNIVVSPTGSSYAVRLADNSAMILSTAELKPTTSISGLQAQVIRDSVSLDARVSRVKDDERDGILVQHAPAVINPLQPSHLLLAVGENQEINPLSKEILSTPYLQTFDVASSHNISRQALSRTNITNINVGPNAHRISEPQVTHMQISHDGLWLATVDEWLPPRRDLEYLGHSTINLADEQRKRREVYLKFWQWSKTAETWELVSRIDAPHTMAPENCGAGRIFDLVVDPSSHAFSTIGEDSTVRIWRPKTRTRDGIAVRGKDGEALVSWSCRAQVTLPKPVSEVEVTIPGAPQRPDHGCLAFSEDGSVLAAALTGGPDAVIHLVDPSVGTVKFSRPTSYTGDIVRMAIVSQYLVTVADEVRVYDIVSNELQYGVKLGSRQLALTLEQKTEMIHLSVDRQSKTFAAALPCKGREKEGVHIAGTLAGVYSQIAIFEAARAVPLMAQSLPHLLTALVPSANSPGYVTIDAAAEITTITPKASQASAVMAQSIADLGLEAVVEEPAVGLMQLVEEAEAEEEDEEMADVEAMEEDADDDGAPVVSQQQLANIFDIGPSFALPPIEEMFYQVAGLFSAKPIGVQ</sequence>
<dbReference type="PANTHER" id="PTHR44215:SF1">
    <property type="entry name" value="WD REPEAT-CONTAINING PROTEIN 75"/>
    <property type="match status" value="1"/>
</dbReference>
<evidence type="ECO:0000256" key="1">
    <source>
        <dbReference type="ARBA" id="ARBA00004604"/>
    </source>
</evidence>
<dbReference type="GO" id="GO:0006364">
    <property type="term" value="P:rRNA processing"/>
    <property type="evidence" value="ECO:0007669"/>
    <property type="project" value="UniProtKB-KW"/>
</dbReference>
<gene>
    <name evidence="10" type="ORF">VE01_00087</name>
</gene>
<dbReference type="GO" id="GO:0032040">
    <property type="term" value="C:small-subunit processome"/>
    <property type="evidence" value="ECO:0007669"/>
    <property type="project" value="InterPro"/>
</dbReference>
<keyword evidence="6" id="KW-0804">Transcription</keyword>
<evidence type="ECO:0000256" key="9">
    <source>
        <dbReference type="SAM" id="MobiDB-lite"/>
    </source>
</evidence>
<evidence type="ECO:0000256" key="4">
    <source>
        <dbReference type="ARBA" id="ARBA00022574"/>
    </source>
</evidence>
<dbReference type="PANTHER" id="PTHR44215">
    <property type="entry name" value="WD REPEAT-CONTAINING PROTEIN 75"/>
    <property type="match status" value="1"/>
</dbReference>
<dbReference type="Pfam" id="PF23869">
    <property type="entry name" value="Beta-prop_WDR75_1st"/>
    <property type="match status" value="1"/>
</dbReference>
<comment type="subcellular location">
    <subcellularLocation>
        <location evidence="1">Nucleus</location>
        <location evidence="1">Nucleolus</location>
    </subcellularLocation>
</comment>
<feature type="compositionally biased region" description="Basic residues" evidence="9">
    <location>
        <begin position="88"/>
        <end position="98"/>
    </location>
</feature>
<keyword evidence="7" id="KW-0539">Nucleus</keyword>
<evidence type="ECO:0000313" key="10">
    <source>
        <dbReference type="EMBL" id="OBU01269.1"/>
    </source>
</evidence>
<evidence type="ECO:0000256" key="8">
    <source>
        <dbReference type="PROSITE-ProRule" id="PRU00221"/>
    </source>
</evidence>
<dbReference type="CDD" id="cd23952">
    <property type="entry name" value="Utp17_CTD"/>
    <property type="match status" value="1"/>
</dbReference>
<dbReference type="Gene3D" id="2.130.10.10">
    <property type="entry name" value="YVTN repeat-like/Quinoprotein amine dehydrogenase"/>
    <property type="match status" value="2"/>
</dbReference>
<dbReference type="OrthoDB" id="4096at2759"/>
<protein>
    <submittedName>
        <fullName evidence="10">Uncharacterized protein</fullName>
    </submittedName>
</protein>
<dbReference type="SMART" id="SM00320">
    <property type="entry name" value="WD40"/>
    <property type="match status" value="3"/>
</dbReference>
<evidence type="ECO:0000256" key="2">
    <source>
        <dbReference type="ARBA" id="ARBA00022517"/>
    </source>
</evidence>
<dbReference type="EMBL" id="KV460206">
    <property type="protein sequence ID" value="OBU01269.1"/>
    <property type="molecule type" value="Genomic_DNA"/>
</dbReference>
<keyword evidence="11" id="KW-1185">Reference proteome</keyword>
<reference evidence="10 11" key="1">
    <citation type="submission" date="2016-03" db="EMBL/GenBank/DDBJ databases">
        <title>Comparative genomics of Pseudogymnoascus destructans, the fungus causing white-nose syndrome of bats.</title>
        <authorList>
            <person name="Palmer J.M."/>
            <person name="Drees K.P."/>
            <person name="Foster J.T."/>
            <person name="Lindner D.L."/>
        </authorList>
    </citation>
    <scope>NUCLEOTIDE SEQUENCE [LARGE SCALE GENOMIC DNA]</scope>
    <source>
        <strain evidence="10 11">UAMH 10579</strain>
    </source>
</reference>
<feature type="repeat" description="WD" evidence="8">
    <location>
        <begin position="388"/>
        <end position="429"/>
    </location>
</feature>
<dbReference type="InterPro" id="IPR011047">
    <property type="entry name" value="Quinoprotein_ADH-like_sf"/>
</dbReference>
<dbReference type="SUPFAM" id="SSF50998">
    <property type="entry name" value="Quinoprotein alcohol dehydrogenase-like"/>
    <property type="match status" value="1"/>
</dbReference>
<dbReference type="GO" id="GO:0003723">
    <property type="term" value="F:RNA binding"/>
    <property type="evidence" value="ECO:0007669"/>
    <property type="project" value="InterPro"/>
</dbReference>
<feature type="region of interest" description="Disordered" evidence="9">
    <location>
        <begin position="1"/>
        <end position="26"/>
    </location>
</feature>
<proteinExistence type="predicted"/>
<dbReference type="STRING" id="342668.A0A2P2SWR0"/>
<keyword evidence="2" id="KW-0690">Ribosome biogenesis</keyword>
<dbReference type="PROSITE" id="PS50294">
    <property type="entry name" value="WD_REPEATS_REGION"/>
    <property type="match status" value="1"/>
</dbReference>
<keyword evidence="4 8" id="KW-0853">WD repeat</keyword>
<feature type="compositionally biased region" description="Basic residues" evidence="9">
    <location>
        <begin position="1"/>
        <end position="10"/>
    </location>
</feature>
<dbReference type="GO" id="GO:2000234">
    <property type="term" value="P:positive regulation of rRNA processing"/>
    <property type="evidence" value="ECO:0007669"/>
    <property type="project" value="TreeGrafter"/>
</dbReference>
<dbReference type="SUPFAM" id="SSF82171">
    <property type="entry name" value="DPP6 N-terminal domain-like"/>
    <property type="match status" value="1"/>
</dbReference>
<dbReference type="AlphaFoldDB" id="A0A2P2SWR0"/>
<dbReference type="GO" id="GO:0045943">
    <property type="term" value="P:positive regulation of transcription by RNA polymerase I"/>
    <property type="evidence" value="ECO:0007669"/>
    <property type="project" value="InterPro"/>
</dbReference>
<keyword evidence="5" id="KW-0677">Repeat</keyword>
<dbReference type="Proteomes" id="UP000091956">
    <property type="component" value="Unassembled WGS sequence"/>
</dbReference>
<reference evidence="11" key="2">
    <citation type="journal article" date="2018" name="Nat. Commun.">
        <title>Extreme sensitivity to ultraviolet light in the fungal pathogen causing white-nose syndrome of bats.</title>
        <authorList>
            <person name="Palmer J.M."/>
            <person name="Drees K.P."/>
            <person name="Foster J.T."/>
            <person name="Lindner D.L."/>
        </authorList>
    </citation>
    <scope>NUCLEOTIDE SEQUENCE [LARGE SCALE GENOMIC DNA]</scope>
    <source>
        <strain evidence="11">UAMH 10579</strain>
    </source>
</reference>
<name>A0A2P2SWR0_9PEZI</name>
<evidence type="ECO:0000256" key="6">
    <source>
        <dbReference type="ARBA" id="ARBA00023163"/>
    </source>
</evidence>
<dbReference type="RefSeq" id="XP_018135001.1">
    <property type="nucleotide sequence ID" value="XM_018269620.2"/>
</dbReference>
<accession>A0A2P2SWR0</accession>
<keyword evidence="3" id="KW-0698">rRNA processing</keyword>
<evidence type="ECO:0000313" key="11">
    <source>
        <dbReference type="Proteomes" id="UP000091956"/>
    </source>
</evidence>
<evidence type="ECO:0000256" key="5">
    <source>
        <dbReference type="ARBA" id="ARBA00022737"/>
    </source>
</evidence>
<dbReference type="InterPro" id="IPR015943">
    <property type="entry name" value="WD40/YVTN_repeat-like_dom_sf"/>
</dbReference>
<organism evidence="10 11">
    <name type="scientific">Pseudogymnoascus verrucosus</name>
    <dbReference type="NCBI Taxonomy" id="342668"/>
    <lineage>
        <taxon>Eukaryota</taxon>
        <taxon>Fungi</taxon>
        <taxon>Dikarya</taxon>
        <taxon>Ascomycota</taxon>
        <taxon>Pezizomycotina</taxon>
        <taxon>Leotiomycetes</taxon>
        <taxon>Thelebolales</taxon>
        <taxon>Thelebolaceae</taxon>
        <taxon>Pseudogymnoascus</taxon>
    </lineage>
</organism>
<feature type="region of interest" description="Disordered" evidence="9">
    <location>
        <begin position="80"/>
        <end position="99"/>
    </location>
</feature>
<evidence type="ECO:0000256" key="7">
    <source>
        <dbReference type="ARBA" id="ARBA00023242"/>
    </source>
</evidence>
<dbReference type="InterPro" id="IPR053826">
    <property type="entry name" value="WDR75"/>
</dbReference>
<evidence type="ECO:0000256" key="3">
    <source>
        <dbReference type="ARBA" id="ARBA00022552"/>
    </source>
</evidence>